<evidence type="ECO:0000256" key="1">
    <source>
        <dbReference type="ARBA" id="ARBA00022801"/>
    </source>
</evidence>
<evidence type="ECO:0000313" key="3">
    <source>
        <dbReference type="EMBL" id="GAP08626.1"/>
    </source>
</evidence>
<dbReference type="SUPFAM" id="SSF52499">
    <property type="entry name" value="Isochorismatase-like hydrolases"/>
    <property type="match status" value="1"/>
</dbReference>
<dbReference type="AlphaFoldDB" id="A0A7U9KQE0"/>
<dbReference type="InterPro" id="IPR050272">
    <property type="entry name" value="Isochorismatase-like_hydrls"/>
</dbReference>
<keyword evidence="1" id="KW-0378">Hydrolase</keyword>
<dbReference type="CDD" id="cd01014">
    <property type="entry name" value="nicotinamidase_related"/>
    <property type="match status" value="1"/>
</dbReference>
<accession>A0A7U9KQE0</accession>
<dbReference type="EMBL" id="DF967967">
    <property type="protein sequence ID" value="GAP08626.1"/>
    <property type="molecule type" value="Genomic_DNA"/>
</dbReference>
<dbReference type="Proteomes" id="UP000253922">
    <property type="component" value="Unassembled WGS sequence"/>
</dbReference>
<dbReference type="Pfam" id="PF00857">
    <property type="entry name" value="Isochorismatase"/>
    <property type="match status" value="1"/>
</dbReference>
<evidence type="ECO:0000313" key="4">
    <source>
        <dbReference type="Proteomes" id="UP000253922"/>
    </source>
</evidence>
<dbReference type="InterPro" id="IPR036380">
    <property type="entry name" value="Isochorismatase-like_sf"/>
</dbReference>
<sequence length="212" mass="23568">MTLTTMTVEGGTFIKRKDTMNSRVTEDLLPQKTVLLLIDVQKGFDDPVWGERNNPQAEENIARLLARWRMTRRPVYHVQHLSRLPLSPLNPAHPGHELKEVARPAEGEPLFQKHVNSAFIGTNLEEKLREVGCEALVITGLTTPHCVSTTARMAGNLGFRTLVVSDATAAFALTGHDGRRYSAEEIHAVSLATLHEEFATIVDTETLLGRVR</sequence>
<gene>
    <name evidence="3" type="ORF">ATHL_03531</name>
</gene>
<reference evidence="4" key="1">
    <citation type="submission" date="2015-07" db="EMBL/GenBank/DDBJ databases">
        <title>Draft Genome Sequences of Anaerolinea thermolimosa IMO-1, Bellilinea caldifistulae GOMI-1, Leptolinea tardivitalis YMTK-2, Levilinea saccharolytica KIBI-1,Longilinea arvoryzae KOME-1, Previously Described as Members of the Anaerolineaceae (Chloroflexi).</title>
        <authorList>
            <person name="Sekiguchi Y."/>
            <person name="Ohashi A."/>
            <person name="Matsuura N."/>
            <person name="Tourlousse M.D."/>
        </authorList>
    </citation>
    <scope>NUCLEOTIDE SEQUENCE [LARGE SCALE GENOMIC DNA]</scope>
    <source>
        <strain evidence="4">IMO-1</strain>
    </source>
</reference>
<name>A0A7U9KQE0_9CHLR</name>
<dbReference type="Gene3D" id="3.40.50.850">
    <property type="entry name" value="Isochorismatase-like"/>
    <property type="match status" value="1"/>
</dbReference>
<dbReference type="PANTHER" id="PTHR43540">
    <property type="entry name" value="PEROXYUREIDOACRYLATE/UREIDOACRYLATE AMIDOHYDROLASE-RELATED"/>
    <property type="match status" value="1"/>
</dbReference>
<protein>
    <submittedName>
        <fullName evidence="3">Amidases related to nicotinamidase</fullName>
    </submittedName>
</protein>
<dbReference type="PANTHER" id="PTHR43540:SF1">
    <property type="entry name" value="ISOCHORISMATASE HYDROLASE"/>
    <property type="match status" value="1"/>
</dbReference>
<dbReference type="InterPro" id="IPR000868">
    <property type="entry name" value="Isochorismatase-like_dom"/>
</dbReference>
<evidence type="ECO:0000259" key="2">
    <source>
        <dbReference type="Pfam" id="PF00857"/>
    </source>
</evidence>
<dbReference type="GO" id="GO:0016787">
    <property type="term" value="F:hydrolase activity"/>
    <property type="evidence" value="ECO:0007669"/>
    <property type="project" value="UniProtKB-KW"/>
</dbReference>
<keyword evidence="4" id="KW-1185">Reference proteome</keyword>
<proteinExistence type="predicted"/>
<feature type="domain" description="Isochorismatase-like" evidence="2">
    <location>
        <begin position="33"/>
        <end position="205"/>
    </location>
</feature>
<organism evidence="3 4">
    <name type="scientific">Anaerolinea thermolimosa</name>
    <dbReference type="NCBI Taxonomy" id="229919"/>
    <lineage>
        <taxon>Bacteria</taxon>
        <taxon>Bacillati</taxon>
        <taxon>Chloroflexota</taxon>
        <taxon>Anaerolineae</taxon>
        <taxon>Anaerolineales</taxon>
        <taxon>Anaerolineaceae</taxon>
        <taxon>Anaerolinea</taxon>
    </lineage>
</organism>